<keyword evidence="2" id="KW-1185">Reference proteome</keyword>
<organism evidence="1 2">
    <name type="scientific">Senna tora</name>
    <dbReference type="NCBI Taxonomy" id="362788"/>
    <lineage>
        <taxon>Eukaryota</taxon>
        <taxon>Viridiplantae</taxon>
        <taxon>Streptophyta</taxon>
        <taxon>Embryophyta</taxon>
        <taxon>Tracheophyta</taxon>
        <taxon>Spermatophyta</taxon>
        <taxon>Magnoliopsida</taxon>
        <taxon>eudicotyledons</taxon>
        <taxon>Gunneridae</taxon>
        <taxon>Pentapetalae</taxon>
        <taxon>rosids</taxon>
        <taxon>fabids</taxon>
        <taxon>Fabales</taxon>
        <taxon>Fabaceae</taxon>
        <taxon>Caesalpinioideae</taxon>
        <taxon>Cassia clade</taxon>
        <taxon>Senna</taxon>
    </lineage>
</organism>
<proteinExistence type="predicted"/>
<comment type="caution">
    <text evidence="1">The sequence shown here is derived from an EMBL/GenBank/DDBJ whole genome shotgun (WGS) entry which is preliminary data.</text>
</comment>
<name>A0A834VWT1_9FABA</name>
<protein>
    <submittedName>
        <fullName evidence="1">Uncharacterized protein</fullName>
    </submittedName>
</protein>
<sequence>MRLRVQVDSSFSTSPILASVRVSHGSAPEPSRTMPWFHGSPEELDFW</sequence>
<evidence type="ECO:0000313" key="1">
    <source>
        <dbReference type="EMBL" id="KAF7800448.1"/>
    </source>
</evidence>
<dbReference type="AlphaFoldDB" id="A0A834VWT1"/>
<dbReference type="EMBL" id="JAAIUW010000395">
    <property type="protein sequence ID" value="KAF7800448.1"/>
    <property type="molecule type" value="Genomic_DNA"/>
</dbReference>
<accession>A0A834VWT1</accession>
<gene>
    <name evidence="1" type="ORF">G2W53_045131</name>
</gene>
<evidence type="ECO:0000313" key="2">
    <source>
        <dbReference type="Proteomes" id="UP000634136"/>
    </source>
</evidence>
<dbReference type="Proteomes" id="UP000634136">
    <property type="component" value="Unassembled WGS sequence"/>
</dbReference>
<reference evidence="1" key="1">
    <citation type="submission" date="2020-09" db="EMBL/GenBank/DDBJ databases">
        <title>Genome-Enabled Discovery of Anthraquinone Biosynthesis in Senna tora.</title>
        <authorList>
            <person name="Kang S.-H."/>
            <person name="Pandey R.P."/>
            <person name="Lee C.-M."/>
            <person name="Sim J.-S."/>
            <person name="Jeong J.-T."/>
            <person name="Choi B.-S."/>
            <person name="Jung M."/>
            <person name="Ginzburg D."/>
            <person name="Zhao K."/>
            <person name="Won S.Y."/>
            <person name="Oh T.-J."/>
            <person name="Yu Y."/>
            <person name="Kim N.-H."/>
            <person name="Lee O.R."/>
            <person name="Lee T.-H."/>
            <person name="Bashyal P."/>
            <person name="Kim T.-S."/>
            <person name="Lee W.-H."/>
            <person name="Kawkins C."/>
            <person name="Kim C.-K."/>
            <person name="Kim J.S."/>
            <person name="Ahn B.O."/>
            <person name="Rhee S.Y."/>
            <person name="Sohng J.K."/>
        </authorList>
    </citation>
    <scope>NUCLEOTIDE SEQUENCE</scope>
    <source>
        <tissue evidence="1">Leaf</tissue>
    </source>
</reference>